<feature type="compositionally biased region" description="Polar residues" evidence="2">
    <location>
        <begin position="205"/>
        <end position="220"/>
    </location>
</feature>
<reference evidence="3" key="2">
    <citation type="submission" date="2023-07" db="EMBL/GenBank/DDBJ databases">
        <authorList>
            <consortium name="Lawrence Berkeley National Laboratory"/>
            <person name="Haridas S."/>
            <person name="Hensen N."/>
            <person name="Bonometti L."/>
            <person name="Westerberg I."/>
            <person name="Brannstrom I.O."/>
            <person name="Guillou S."/>
            <person name="Cros-Aarteil S."/>
            <person name="Calhoun S."/>
            <person name="Kuo A."/>
            <person name="Mondo S."/>
            <person name="Pangilinan J."/>
            <person name="Riley R."/>
            <person name="LaButti K."/>
            <person name="Andreopoulos B."/>
            <person name="Lipzen A."/>
            <person name="Chen C."/>
            <person name="Yanf M."/>
            <person name="Daum C."/>
            <person name="Ng V."/>
            <person name="Clum A."/>
            <person name="Steindorff A."/>
            <person name="Ohm R."/>
            <person name="Martin F."/>
            <person name="Silar P."/>
            <person name="Natvig D."/>
            <person name="Lalanne C."/>
            <person name="Gautier V."/>
            <person name="Ament-velasquez S.L."/>
            <person name="Kruys A."/>
            <person name="Hutchinson M.I."/>
            <person name="Powell A.J."/>
            <person name="Barry K."/>
            <person name="Miller A.N."/>
            <person name="Grigoriev I.V."/>
            <person name="Debuchy R."/>
            <person name="Gladieux P."/>
            <person name="Thoren M.H."/>
            <person name="Johannesson H."/>
        </authorList>
    </citation>
    <scope>NUCLEOTIDE SEQUENCE</scope>
    <source>
        <strain evidence="3">FGSC 1904</strain>
    </source>
</reference>
<feature type="region of interest" description="Disordered" evidence="2">
    <location>
        <begin position="1"/>
        <end position="32"/>
    </location>
</feature>
<accession>A0AAE0PIB0</accession>
<name>A0AAE0PIB0_SORBR</name>
<feature type="region of interest" description="Disordered" evidence="2">
    <location>
        <begin position="205"/>
        <end position="259"/>
    </location>
</feature>
<comment type="caution">
    <text evidence="3">The sequence shown here is derived from an EMBL/GenBank/DDBJ whole genome shotgun (WGS) entry which is preliminary data.</text>
</comment>
<dbReference type="Proteomes" id="UP001281003">
    <property type="component" value="Unassembled WGS sequence"/>
</dbReference>
<dbReference type="EMBL" id="JAUTDP010000003">
    <property type="protein sequence ID" value="KAK3400490.1"/>
    <property type="molecule type" value="Genomic_DNA"/>
</dbReference>
<dbReference type="AlphaFoldDB" id="A0AAE0PIB0"/>
<reference evidence="3" key="1">
    <citation type="journal article" date="2023" name="Mol. Phylogenet. Evol.">
        <title>Genome-scale phylogeny and comparative genomics of the fungal order Sordariales.</title>
        <authorList>
            <person name="Hensen N."/>
            <person name="Bonometti L."/>
            <person name="Westerberg I."/>
            <person name="Brannstrom I.O."/>
            <person name="Guillou S."/>
            <person name="Cros-Aarteil S."/>
            <person name="Calhoun S."/>
            <person name="Haridas S."/>
            <person name="Kuo A."/>
            <person name="Mondo S."/>
            <person name="Pangilinan J."/>
            <person name="Riley R."/>
            <person name="LaButti K."/>
            <person name="Andreopoulos B."/>
            <person name="Lipzen A."/>
            <person name="Chen C."/>
            <person name="Yan M."/>
            <person name="Daum C."/>
            <person name="Ng V."/>
            <person name="Clum A."/>
            <person name="Steindorff A."/>
            <person name="Ohm R.A."/>
            <person name="Martin F."/>
            <person name="Silar P."/>
            <person name="Natvig D.O."/>
            <person name="Lalanne C."/>
            <person name="Gautier V."/>
            <person name="Ament-Velasquez S.L."/>
            <person name="Kruys A."/>
            <person name="Hutchinson M.I."/>
            <person name="Powell A.J."/>
            <person name="Barry K."/>
            <person name="Miller A.N."/>
            <person name="Grigoriev I.V."/>
            <person name="Debuchy R."/>
            <person name="Gladieux P."/>
            <person name="Hiltunen Thoren M."/>
            <person name="Johannesson H."/>
        </authorList>
    </citation>
    <scope>NUCLEOTIDE SEQUENCE</scope>
    <source>
        <strain evidence="3">FGSC 1904</strain>
    </source>
</reference>
<feature type="compositionally biased region" description="Basic and acidic residues" evidence="2">
    <location>
        <begin position="433"/>
        <end position="449"/>
    </location>
</feature>
<feature type="region of interest" description="Disordered" evidence="2">
    <location>
        <begin position="267"/>
        <end position="286"/>
    </location>
</feature>
<feature type="region of interest" description="Disordered" evidence="2">
    <location>
        <begin position="750"/>
        <end position="780"/>
    </location>
</feature>
<feature type="compositionally biased region" description="Low complexity" evidence="2">
    <location>
        <begin position="267"/>
        <end position="280"/>
    </location>
</feature>
<feature type="region of interest" description="Disordered" evidence="2">
    <location>
        <begin position="693"/>
        <end position="737"/>
    </location>
</feature>
<protein>
    <submittedName>
        <fullName evidence="3">Uncharacterized protein</fullName>
    </submittedName>
</protein>
<feature type="compositionally biased region" description="Basic residues" evidence="2">
    <location>
        <begin position="384"/>
        <end position="395"/>
    </location>
</feature>
<feature type="compositionally biased region" description="Gly residues" evidence="2">
    <location>
        <begin position="767"/>
        <end position="780"/>
    </location>
</feature>
<feature type="region of interest" description="Disordered" evidence="2">
    <location>
        <begin position="333"/>
        <end position="452"/>
    </location>
</feature>
<feature type="compositionally biased region" description="Basic and acidic residues" evidence="2">
    <location>
        <begin position="354"/>
        <end position="373"/>
    </location>
</feature>
<feature type="coiled-coil region" evidence="1">
    <location>
        <begin position="531"/>
        <end position="559"/>
    </location>
</feature>
<evidence type="ECO:0000256" key="2">
    <source>
        <dbReference type="SAM" id="MobiDB-lite"/>
    </source>
</evidence>
<organism evidence="3 4">
    <name type="scientific">Sordaria brevicollis</name>
    <dbReference type="NCBI Taxonomy" id="83679"/>
    <lineage>
        <taxon>Eukaryota</taxon>
        <taxon>Fungi</taxon>
        <taxon>Dikarya</taxon>
        <taxon>Ascomycota</taxon>
        <taxon>Pezizomycotina</taxon>
        <taxon>Sordariomycetes</taxon>
        <taxon>Sordariomycetidae</taxon>
        <taxon>Sordariales</taxon>
        <taxon>Sordariaceae</taxon>
        <taxon>Sordaria</taxon>
    </lineage>
</organism>
<feature type="compositionally biased region" description="Polar residues" evidence="2">
    <location>
        <begin position="178"/>
        <end position="192"/>
    </location>
</feature>
<evidence type="ECO:0000313" key="4">
    <source>
        <dbReference type="Proteomes" id="UP001281003"/>
    </source>
</evidence>
<evidence type="ECO:0000313" key="3">
    <source>
        <dbReference type="EMBL" id="KAK3400490.1"/>
    </source>
</evidence>
<evidence type="ECO:0000256" key="1">
    <source>
        <dbReference type="SAM" id="Coils"/>
    </source>
</evidence>
<gene>
    <name evidence="3" type="ORF">B0T20DRAFT_348860</name>
</gene>
<feature type="region of interest" description="Disordered" evidence="2">
    <location>
        <begin position="118"/>
        <end position="192"/>
    </location>
</feature>
<keyword evidence="1" id="KW-0175">Coiled coil</keyword>
<feature type="compositionally biased region" description="Basic and acidic residues" evidence="2">
    <location>
        <begin position="8"/>
        <end position="22"/>
    </location>
</feature>
<keyword evidence="4" id="KW-1185">Reference proteome</keyword>
<proteinExistence type="predicted"/>
<feature type="compositionally biased region" description="Basic residues" evidence="2">
    <location>
        <begin position="421"/>
        <end position="432"/>
    </location>
</feature>
<sequence length="831" mass="89066">MVDDTTVVDDKKDDGKQKDQASAEHQYPPGRVVSVKDLYGTSSGLGVNGQNDRYLNPFYNPSSALSASKDDTFVTVEEFDPEEKEAETAIKIKKEPVSPTFPKATLFSQQQEVAIDDSVADEHFSTPLQSPVPAAPPNSAQPSATKLKENHAPLWLSDQSRAHPLSSRFPHYYEQQAKRSASPSPSSQLRNETRTIRSTLTTLPLANNVNTSTTRQSPAKTSEVIKATPPIPNSSTTADPYRFPPTSPLNSKTPKPFPPNRMLQFDSSPNNRFSSSPSKSTNKCTPVPLPHMNKGFLPPAPRLSTPFTVRVTGTGTREDPLTPADVDDILDSVLSKDNSGGDKHKMDGNGPATKRKELGVDMPTIKKEPRSEDNVVAGASPMKKTTKKTKKGKNKRLLEESNAVEDNEKDITAVSASAPSKKAKKPKKKKTKKADDNVKVNEEDQHDISMDMDLDGPTEIGEGESTILGETTQLEVDRQLQEAMAVADKTEEHAASFKTVAAPAAASKDGKQEDSAEQIQDIITELMSPNKKRTNKKARKAMREQQVEEEQQVVEAEETVAPVDDIADPMEIEPVTAMTPISKILPAPKAKSTQRGHKDSLLTTASGLAAAISGDPLLSIAKHFVKFDNTLTYNTEISQAEITAIKQNLTALDQRIQANELRASIRQEILFNALKKVSMDINKLSTAIAKGGAVDSHAATDDPEAASPGEVARDRLSRSARATTVAPKGSIHSTTPIPLPMFGSNKAVVGGSNATPSSGARGAVKAGSGGGGGGGGATGGGVNAATAEARKNQDKLLAGFTKEMNAATDAKTVEVKGRLVVKYADDLFKMF</sequence>